<evidence type="ECO:0000313" key="2">
    <source>
        <dbReference type="EMBL" id="MBW5482166.1"/>
    </source>
</evidence>
<keyword evidence="3" id="KW-1185">Reference proteome</keyword>
<keyword evidence="1" id="KW-0472">Membrane</keyword>
<feature type="transmembrane region" description="Helical" evidence="1">
    <location>
        <begin position="40"/>
        <end position="57"/>
    </location>
</feature>
<dbReference type="EMBL" id="WTFF01000047">
    <property type="protein sequence ID" value="MBW5482166.1"/>
    <property type="molecule type" value="Genomic_DNA"/>
</dbReference>
<keyword evidence="1" id="KW-1133">Transmembrane helix</keyword>
<gene>
    <name evidence="2" type="ORF">GPJ59_09790</name>
</gene>
<feature type="transmembrane region" description="Helical" evidence="1">
    <location>
        <begin position="6"/>
        <end position="28"/>
    </location>
</feature>
<name>A0ABS6Z630_9ACTN</name>
<evidence type="ECO:0000313" key="3">
    <source>
        <dbReference type="Proteomes" id="UP000812013"/>
    </source>
</evidence>
<dbReference type="Proteomes" id="UP000812013">
    <property type="component" value="Unassembled WGS sequence"/>
</dbReference>
<keyword evidence="1" id="KW-0812">Transmembrane</keyword>
<organism evidence="2 3">
    <name type="scientific">Streptomyces bambusae</name>
    <dbReference type="NCBI Taxonomy" id="1550616"/>
    <lineage>
        <taxon>Bacteria</taxon>
        <taxon>Bacillati</taxon>
        <taxon>Actinomycetota</taxon>
        <taxon>Actinomycetes</taxon>
        <taxon>Kitasatosporales</taxon>
        <taxon>Streptomycetaceae</taxon>
        <taxon>Streptomyces</taxon>
    </lineage>
</organism>
<sequence>MIITFLIFLAVGLVLAVTPGALLGCVYIAVSGRLSRRPRVVLLFALAAGSSALWVPVVGTTLIWWPTVVGISFAGTLVSGFTLLGREARRRSARLLPPPVWPGWTAPADRG</sequence>
<dbReference type="RefSeq" id="WP_219666092.1">
    <property type="nucleotide sequence ID" value="NZ_WTFF01000047.1"/>
</dbReference>
<reference evidence="2 3" key="1">
    <citation type="submission" date="2019-12" db="EMBL/GenBank/DDBJ databases">
        <title>Genome sequence of Streptomyces bambusae.</title>
        <authorList>
            <person name="Bansal K."/>
            <person name="Choksket S."/>
            <person name="Korpole S."/>
            <person name="Patil P.B."/>
        </authorList>
    </citation>
    <scope>NUCLEOTIDE SEQUENCE [LARGE SCALE GENOMIC DNA]</scope>
    <source>
        <strain evidence="2 3">SK60</strain>
    </source>
</reference>
<accession>A0ABS6Z630</accession>
<comment type="caution">
    <text evidence="2">The sequence shown here is derived from an EMBL/GenBank/DDBJ whole genome shotgun (WGS) entry which is preliminary data.</text>
</comment>
<feature type="transmembrane region" description="Helical" evidence="1">
    <location>
        <begin position="63"/>
        <end position="84"/>
    </location>
</feature>
<protein>
    <submittedName>
        <fullName evidence="2">Uncharacterized protein</fullName>
    </submittedName>
</protein>
<evidence type="ECO:0000256" key="1">
    <source>
        <dbReference type="SAM" id="Phobius"/>
    </source>
</evidence>
<proteinExistence type="predicted"/>